<gene>
    <name evidence="9" type="ORF">OMP40_33485</name>
</gene>
<evidence type="ECO:0000259" key="7">
    <source>
        <dbReference type="Pfam" id="PF25973"/>
    </source>
</evidence>
<feature type="region of interest" description="Disordered" evidence="5">
    <location>
        <begin position="522"/>
        <end position="543"/>
    </location>
</feature>
<evidence type="ECO:0000313" key="9">
    <source>
        <dbReference type="EMBL" id="MDG0813659.1"/>
    </source>
</evidence>
<dbReference type="NCBIfam" id="TIGR01730">
    <property type="entry name" value="RND_mfp"/>
    <property type="match status" value="1"/>
</dbReference>
<feature type="domain" description="CzcB-like barrel-sandwich hybrid" evidence="7">
    <location>
        <begin position="68"/>
        <end position="203"/>
    </location>
</feature>
<evidence type="ECO:0000256" key="5">
    <source>
        <dbReference type="SAM" id="MobiDB-lite"/>
    </source>
</evidence>
<feature type="compositionally biased region" description="Gly residues" evidence="5">
    <location>
        <begin position="390"/>
        <end position="416"/>
    </location>
</feature>
<dbReference type="Proteomes" id="UP001153404">
    <property type="component" value="Unassembled WGS sequence"/>
</dbReference>
<dbReference type="Gene3D" id="2.40.50.100">
    <property type="match status" value="1"/>
</dbReference>
<evidence type="ECO:0000256" key="6">
    <source>
        <dbReference type="SAM" id="Phobius"/>
    </source>
</evidence>
<dbReference type="Gene3D" id="2.40.30.170">
    <property type="match status" value="1"/>
</dbReference>
<feature type="region of interest" description="Disordered" evidence="5">
    <location>
        <begin position="311"/>
        <end position="416"/>
    </location>
</feature>
<dbReference type="RefSeq" id="WP_277537747.1">
    <property type="nucleotide sequence ID" value="NZ_JAPDIA010000008.1"/>
</dbReference>
<evidence type="ECO:0000313" key="10">
    <source>
        <dbReference type="Proteomes" id="UP001153404"/>
    </source>
</evidence>
<dbReference type="InterPro" id="IPR058647">
    <property type="entry name" value="BSH_CzcB-like"/>
</dbReference>
<sequence length="543" mass="54103">MRKRGKWIAWIVIVCLIAAGGGGYWWYTSKDTKAATSGPTFTQSRVTKGTITKSVSGSGAVEVSESETVKPSVAATVEKVNVTEGQTVKKGAVLATFEGEDVSLSLSKSELSLEQLQMQLEQAQEKWKSLQISGAEQADIESAEMSIKTIQLNIKQTQLDMQDTKEKAKAPDPLVASIDGTVTAVNVKDGDAVNGQLEAFTIVNYDKLDIQISADELDISQLKLGQTANITMDALSGQTFTGKVTKIAKEGTSTNGVATFPVTVSLDKTDGVMPGMNGSVDVVIESKQDALLVSVEAVTQMGTRYFVRVPADGTTTGQTAPGQTTGGQAAGGQAAEGRTQGGDQAAGGQAASGQAAGGQAASDQTAGGQATGGQAAGGERPEGMPQEGAAPGGNAAGGNAAGSQGGYGGQGRQGGYGGAGRQGGYGAAGGGFARSGQAQTAAGAASANFTLKEITVGITTDAQVEVLTGLTEGQTVLIPVTVSTNSGNQQQTGFGMGGGFQMGGGAFPAGGGNFGGGNFGGAGGGNRTGGTGARAGTGTAGGR</sequence>
<feature type="coiled-coil region" evidence="4">
    <location>
        <begin position="106"/>
        <end position="167"/>
    </location>
</feature>
<dbReference type="GO" id="GO:0030313">
    <property type="term" value="C:cell envelope"/>
    <property type="evidence" value="ECO:0007669"/>
    <property type="project" value="UniProtKB-SubCell"/>
</dbReference>
<organism evidence="9 10">
    <name type="scientific">Cohnella rhizosphaerae</name>
    <dbReference type="NCBI Taxonomy" id="1457232"/>
    <lineage>
        <taxon>Bacteria</taxon>
        <taxon>Bacillati</taxon>
        <taxon>Bacillota</taxon>
        <taxon>Bacilli</taxon>
        <taxon>Bacillales</taxon>
        <taxon>Paenibacillaceae</taxon>
        <taxon>Cohnella</taxon>
    </lineage>
</organism>
<feature type="transmembrane region" description="Helical" evidence="6">
    <location>
        <begin position="7"/>
        <end position="27"/>
    </location>
</feature>
<dbReference type="Pfam" id="PF25990">
    <property type="entry name" value="Beta-barrel_YknX"/>
    <property type="match status" value="1"/>
</dbReference>
<feature type="compositionally biased region" description="Low complexity" evidence="5">
    <location>
        <begin position="331"/>
        <end position="368"/>
    </location>
</feature>
<dbReference type="GO" id="GO:0016020">
    <property type="term" value="C:membrane"/>
    <property type="evidence" value="ECO:0007669"/>
    <property type="project" value="InterPro"/>
</dbReference>
<accession>A0A9X4QWG2</accession>
<comment type="similarity">
    <text evidence="2">Belongs to the membrane fusion protein (MFP) (TC 8.A.1) family.</text>
</comment>
<dbReference type="InterPro" id="IPR058636">
    <property type="entry name" value="Beta-barrel_YknX"/>
</dbReference>
<feature type="compositionally biased region" description="Low complexity" evidence="5">
    <location>
        <begin position="313"/>
        <end position="323"/>
    </location>
</feature>
<feature type="domain" description="YknX-like beta-barrel" evidence="8">
    <location>
        <begin position="210"/>
        <end position="282"/>
    </location>
</feature>
<dbReference type="SUPFAM" id="SSF111369">
    <property type="entry name" value="HlyD-like secretion proteins"/>
    <property type="match status" value="1"/>
</dbReference>
<dbReference type="GO" id="GO:0022857">
    <property type="term" value="F:transmembrane transporter activity"/>
    <property type="evidence" value="ECO:0007669"/>
    <property type="project" value="InterPro"/>
</dbReference>
<dbReference type="Pfam" id="PF25973">
    <property type="entry name" value="BSH_CzcB"/>
    <property type="match status" value="1"/>
</dbReference>
<dbReference type="PANTHER" id="PTHR32347:SF14">
    <property type="entry name" value="EFFLUX SYSTEM COMPONENT YKNX-RELATED"/>
    <property type="match status" value="1"/>
</dbReference>
<dbReference type="PANTHER" id="PTHR32347">
    <property type="entry name" value="EFFLUX SYSTEM COMPONENT YKNX-RELATED"/>
    <property type="match status" value="1"/>
</dbReference>
<keyword evidence="3 4" id="KW-0175">Coiled coil</keyword>
<dbReference type="AlphaFoldDB" id="A0A9X4QWG2"/>
<dbReference type="EMBL" id="JAPDIA010000008">
    <property type="protein sequence ID" value="MDG0813659.1"/>
    <property type="molecule type" value="Genomic_DNA"/>
</dbReference>
<evidence type="ECO:0000256" key="2">
    <source>
        <dbReference type="ARBA" id="ARBA00009477"/>
    </source>
</evidence>
<evidence type="ECO:0000256" key="1">
    <source>
        <dbReference type="ARBA" id="ARBA00004196"/>
    </source>
</evidence>
<evidence type="ECO:0000259" key="8">
    <source>
        <dbReference type="Pfam" id="PF25990"/>
    </source>
</evidence>
<dbReference type="InterPro" id="IPR050465">
    <property type="entry name" value="UPF0194_transport"/>
</dbReference>
<keyword evidence="6" id="KW-0472">Membrane</keyword>
<evidence type="ECO:0000256" key="3">
    <source>
        <dbReference type="ARBA" id="ARBA00023054"/>
    </source>
</evidence>
<evidence type="ECO:0000256" key="4">
    <source>
        <dbReference type="SAM" id="Coils"/>
    </source>
</evidence>
<comment type="subcellular location">
    <subcellularLocation>
        <location evidence="1">Cell envelope</location>
    </subcellularLocation>
</comment>
<reference evidence="9" key="1">
    <citation type="submission" date="2022-10" db="EMBL/GenBank/DDBJ databases">
        <title>Comparative genomic analysis of Cohnella hashimotonis sp. nov., isolated from the International Space Station.</title>
        <authorList>
            <person name="Simpson A."/>
            <person name="Venkateswaran K."/>
        </authorList>
    </citation>
    <scope>NUCLEOTIDE SEQUENCE</scope>
    <source>
        <strain evidence="9">DSM 28161</strain>
    </source>
</reference>
<proteinExistence type="inferred from homology"/>
<name>A0A9X4QWG2_9BACL</name>
<dbReference type="InterPro" id="IPR006143">
    <property type="entry name" value="RND_pump_MFP"/>
</dbReference>
<keyword evidence="6" id="KW-0812">Transmembrane</keyword>
<comment type="caution">
    <text evidence="9">The sequence shown here is derived from an EMBL/GenBank/DDBJ whole genome shotgun (WGS) entry which is preliminary data.</text>
</comment>
<keyword evidence="10" id="KW-1185">Reference proteome</keyword>
<protein>
    <submittedName>
        <fullName evidence="9">Efflux RND transporter periplasmic adaptor subunit</fullName>
    </submittedName>
</protein>
<keyword evidence="6" id="KW-1133">Transmembrane helix</keyword>